<dbReference type="EMBL" id="JBHSEP010000003">
    <property type="protein sequence ID" value="MFC4597802.1"/>
    <property type="molecule type" value="Genomic_DNA"/>
</dbReference>
<keyword evidence="3" id="KW-1185">Reference proteome</keyword>
<name>A0ABV9FAC5_9BACL</name>
<evidence type="ECO:0000313" key="3">
    <source>
        <dbReference type="Proteomes" id="UP001596028"/>
    </source>
</evidence>
<comment type="caution">
    <text evidence="2">The sequence shown here is derived from an EMBL/GenBank/DDBJ whole genome shotgun (WGS) entry which is preliminary data.</text>
</comment>
<evidence type="ECO:0000256" key="1">
    <source>
        <dbReference type="SAM" id="Phobius"/>
    </source>
</evidence>
<feature type="transmembrane region" description="Helical" evidence="1">
    <location>
        <begin position="74"/>
        <end position="99"/>
    </location>
</feature>
<dbReference type="RefSeq" id="WP_378093387.1">
    <property type="nucleotide sequence ID" value="NZ_JBHSEP010000003.1"/>
</dbReference>
<evidence type="ECO:0000313" key="2">
    <source>
        <dbReference type="EMBL" id="MFC4597802.1"/>
    </source>
</evidence>
<dbReference type="InterPro" id="IPR019235">
    <property type="entry name" value="DUF2178_TM"/>
</dbReference>
<keyword evidence="1" id="KW-0812">Transmembrane</keyword>
<feature type="transmembrane region" description="Helical" evidence="1">
    <location>
        <begin position="6"/>
        <end position="28"/>
    </location>
</feature>
<dbReference type="Proteomes" id="UP001596028">
    <property type="component" value="Unassembled WGS sequence"/>
</dbReference>
<dbReference type="Pfam" id="PF09946">
    <property type="entry name" value="DUF2178"/>
    <property type="match status" value="1"/>
</dbReference>
<organism evidence="2 3">
    <name type="scientific">Cohnella hongkongensis</name>
    <dbReference type="NCBI Taxonomy" id="178337"/>
    <lineage>
        <taxon>Bacteria</taxon>
        <taxon>Bacillati</taxon>
        <taxon>Bacillota</taxon>
        <taxon>Bacilli</taxon>
        <taxon>Bacillales</taxon>
        <taxon>Paenibacillaceae</taxon>
        <taxon>Cohnella</taxon>
    </lineage>
</organism>
<reference evidence="3" key="1">
    <citation type="journal article" date="2019" name="Int. J. Syst. Evol. Microbiol.">
        <title>The Global Catalogue of Microorganisms (GCM) 10K type strain sequencing project: providing services to taxonomists for standard genome sequencing and annotation.</title>
        <authorList>
            <consortium name="The Broad Institute Genomics Platform"/>
            <consortium name="The Broad Institute Genome Sequencing Center for Infectious Disease"/>
            <person name="Wu L."/>
            <person name="Ma J."/>
        </authorList>
    </citation>
    <scope>NUCLEOTIDE SEQUENCE [LARGE SCALE GENOMIC DNA]</scope>
    <source>
        <strain evidence="3">CCUG 49571</strain>
    </source>
</reference>
<protein>
    <recommendedName>
        <fullName evidence="4">DUF2178 domain-containing protein</fullName>
    </recommendedName>
</protein>
<sequence>MMSLDQVGVLLIILLSISVGFLGLRWGLKQAARQRGLDERFQMISSKSQAAAWKITLAVIYILFTILVCGAKMSAAPVLGIVLFVHLIGWAFSTVYYNIKL</sequence>
<keyword evidence="1" id="KW-1133">Transmembrane helix</keyword>
<gene>
    <name evidence="2" type="ORF">ACFO3S_06080</name>
</gene>
<accession>A0ABV9FAC5</accession>
<proteinExistence type="predicted"/>
<keyword evidence="1" id="KW-0472">Membrane</keyword>
<feature type="transmembrane region" description="Helical" evidence="1">
    <location>
        <begin position="49"/>
        <end position="68"/>
    </location>
</feature>
<evidence type="ECO:0008006" key="4">
    <source>
        <dbReference type="Google" id="ProtNLM"/>
    </source>
</evidence>